<organism evidence="5 6">
    <name type="scientific">Decorospora gaudefroyi</name>
    <dbReference type="NCBI Taxonomy" id="184978"/>
    <lineage>
        <taxon>Eukaryota</taxon>
        <taxon>Fungi</taxon>
        <taxon>Dikarya</taxon>
        <taxon>Ascomycota</taxon>
        <taxon>Pezizomycotina</taxon>
        <taxon>Dothideomycetes</taxon>
        <taxon>Pleosporomycetidae</taxon>
        <taxon>Pleosporales</taxon>
        <taxon>Pleosporineae</taxon>
        <taxon>Pleosporaceae</taxon>
        <taxon>Decorospora</taxon>
    </lineage>
</organism>
<evidence type="ECO:0000256" key="2">
    <source>
        <dbReference type="SAM" id="Phobius"/>
    </source>
</evidence>
<feature type="transmembrane region" description="Helical" evidence="2">
    <location>
        <begin position="186"/>
        <end position="208"/>
    </location>
</feature>
<dbReference type="OrthoDB" id="2439692at2759"/>
<feature type="signal peptide" evidence="3">
    <location>
        <begin position="1"/>
        <end position="18"/>
    </location>
</feature>
<gene>
    <name evidence="5" type="ORF">BDW02DRAFT_428191</name>
</gene>
<dbReference type="PANTHER" id="PTHR38118:SF2">
    <property type="entry name" value="CDP-ALCOHOL PHOSPHATIDYLTRANSFERASE PROTEIN"/>
    <property type="match status" value="1"/>
</dbReference>
<keyword evidence="6" id="KW-1185">Reference proteome</keyword>
<dbReference type="InterPro" id="IPR056124">
    <property type="entry name" value="DUF7707"/>
</dbReference>
<name>A0A6A5K3T7_9PLEO</name>
<evidence type="ECO:0000259" key="4">
    <source>
        <dbReference type="Pfam" id="PF24808"/>
    </source>
</evidence>
<keyword evidence="2" id="KW-1133">Transmembrane helix</keyword>
<feature type="compositionally biased region" description="Polar residues" evidence="1">
    <location>
        <begin position="170"/>
        <end position="179"/>
    </location>
</feature>
<keyword evidence="2" id="KW-0812">Transmembrane</keyword>
<evidence type="ECO:0000313" key="6">
    <source>
        <dbReference type="Proteomes" id="UP000800040"/>
    </source>
</evidence>
<keyword evidence="3" id="KW-0732">Signal</keyword>
<sequence length="209" mass="21469">MRSIFALSIAAFAGITAAQSTTQADYPYTIDPETVDEPTREYWCSQNEAQCPHICLQQPGVTSMTTEENSCDSDTLTYSCICENGVSPNITQFSQTLPYFICTEWGQNCVAACGGDNSCQSACLEDHPCGAQNPFLGNVSASAAMSSTAAPSGSATSGIPISGFGGASPTDDSNPTTNPDGAGAVFAPNAALGLGALFGSVFLGFAVLL</sequence>
<dbReference type="AlphaFoldDB" id="A0A6A5K3T7"/>
<dbReference type="Proteomes" id="UP000800040">
    <property type="component" value="Unassembled WGS sequence"/>
</dbReference>
<dbReference type="EMBL" id="ML975340">
    <property type="protein sequence ID" value="KAF1832355.1"/>
    <property type="molecule type" value="Genomic_DNA"/>
</dbReference>
<dbReference type="PANTHER" id="PTHR38118">
    <property type="entry name" value="ANCHORED CELL WALL PROTEIN 11-RELATED"/>
    <property type="match status" value="1"/>
</dbReference>
<proteinExistence type="predicted"/>
<keyword evidence="2" id="KW-0472">Membrane</keyword>
<reference evidence="5" key="1">
    <citation type="submission" date="2020-01" db="EMBL/GenBank/DDBJ databases">
        <authorList>
            <consortium name="DOE Joint Genome Institute"/>
            <person name="Haridas S."/>
            <person name="Albert R."/>
            <person name="Binder M."/>
            <person name="Bloem J."/>
            <person name="Labutti K."/>
            <person name="Salamov A."/>
            <person name="Andreopoulos B."/>
            <person name="Baker S.E."/>
            <person name="Barry K."/>
            <person name="Bills G."/>
            <person name="Bluhm B.H."/>
            <person name="Cannon C."/>
            <person name="Castanera R."/>
            <person name="Culley D.E."/>
            <person name="Daum C."/>
            <person name="Ezra D."/>
            <person name="Gonzalez J.B."/>
            <person name="Henrissat B."/>
            <person name="Kuo A."/>
            <person name="Liang C."/>
            <person name="Lipzen A."/>
            <person name="Lutzoni F."/>
            <person name="Magnuson J."/>
            <person name="Mondo S."/>
            <person name="Nolan M."/>
            <person name="Ohm R."/>
            <person name="Pangilinan J."/>
            <person name="Park H.-J."/>
            <person name="Ramirez L."/>
            <person name="Alfaro M."/>
            <person name="Sun H."/>
            <person name="Tritt A."/>
            <person name="Yoshinaga Y."/>
            <person name="Zwiers L.-H."/>
            <person name="Turgeon B.G."/>
            <person name="Goodwin S.B."/>
            <person name="Spatafora J.W."/>
            <person name="Crous P.W."/>
            <person name="Grigoriev I.V."/>
        </authorList>
    </citation>
    <scope>NUCLEOTIDE SEQUENCE</scope>
    <source>
        <strain evidence="5">P77</strain>
    </source>
</reference>
<evidence type="ECO:0000256" key="3">
    <source>
        <dbReference type="SAM" id="SignalP"/>
    </source>
</evidence>
<feature type="chain" id="PRO_5025596409" description="DUF7707 domain-containing protein" evidence="3">
    <location>
        <begin position="19"/>
        <end position="209"/>
    </location>
</feature>
<protein>
    <recommendedName>
        <fullName evidence="4">DUF7707 domain-containing protein</fullName>
    </recommendedName>
</protein>
<feature type="domain" description="DUF7707" evidence="4">
    <location>
        <begin position="28"/>
        <end position="134"/>
    </location>
</feature>
<dbReference type="Pfam" id="PF24808">
    <property type="entry name" value="DUF7707"/>
    <property type="match status" value="1"/>
</dbReference>
<evidence type="ECO:0000313" key="5">
    <source>
        <dbReference type="EMBL" id="KAF1832355.1"/>
    </source>
</evidence>
<accession>A0A6A5K3T7</accession>
<feature type="region of interest" description="Disordered" evidence="1">
    <location>
        <begin position="161"/>
        <end position="181"/>
    </location>
</feature>
<evidence type="ECO:0000256" key="1">
    <source>
        <dbReference type="SAM" id="MobiDB-lite"/>
    </source>
</evidence>